<dbReference type="Proteomes" id="UP000078410">
    <property type="component" value="Unassembled WGS sequence"/>
</dbReference>
<organism evidence="2 3">
    <name type="scientific">Buttiauxella brennerae ATCC 51605</name>
    <dbReference type="NCBI Taxonomy" id="1354251"/>
    <lineage>
        <taxon>Bacteria</taxon>
        <taxon>Pseudomonadati</taxon>
        <taxon>Pseudomonadota</taxon>
        <taxon>Gammaproteobacteria</taxon>
        <taxon>Enterobacterales</taxon>
        <taxon>Enterobacteriaceae</taxon>
        <taxon>Buttiauxella</taxon>
    </lineage>
</organism>
<protein>
    <recommendedName>
        <fullName evidence="4">Inovirus Gp2 family protein</fullName>
    </recommendedName>
</protein>
<dbReference type="EMBL" id="LXER01000040">
    <property type="protein sequence ID" value="OAT27803.1"/>
    <property type="molecule type" value="Genomic_DNA"/>
</dbReference>
<proteinExistence type="predicted"/>
<feature type="region of interest" description="Disordered" evidence="1">
    <location>
        <begin position="179"/>
        <end position="199"/>
    </location>
</feature>
<evidence type="ECO:0000313" key="3">
    <source>
        <dbReference type="Proteomes" id="UP000078410"/>
    </source>
</evidence>
<reference evidence="2 3" key="1">
    <citation type="submission" date="2016-04" db="EMBL/GenBank/DDBJ databases">
        <title>ATOL: Assembling a taxonomically balanced genome-scale reconstruction of the evolutionary history of the Enterobacteriaceae.</title>
        <authorList>
            <person name="Plunkett G.III."/>
            <person name="Neeno-Eckwall E.C."/>
            <person name="Glasner J.D."/>
            <person name="Perna N.T."/>
        </authorList>
    </citation>
    <scope>NUCLEOTIDE SEQUENCE [LARGE SCALE GENOMIC DNA]</scope>
    <source>
        <strain evidence="2 3">ATCC 51605</strain>
    </source>
</reference>
<evidence type="ECO:0000313" key="2">
    <source>
        <dbReference type="EMBL" id="OAT27803.1"/>
    </source>
</evidence>
<accession>A0A1B7IET6</accession>
<evidence type="ECO:0008006" key="4">
    <source>
        <dbReference type="Google" id="ProtNLM"/>
    </source>
</evidence>
<name>A0A1B7IET6_9ENTR</name>
<keyword evidence="3" id="KW-1185">Reference proteome</keyword>
<dbReference type="OrthoDB" id="8592743at2"/>
<comment type="caution">
    <text evidence="2">The sequence shown here is derived from an EMBL/GenBank/DDBJ whole genome shotgun (WGS) entry which is preliminary data.</text>
</comment>
<dbReference type="PATRIC" id="fig|1354251.4.peg.4470"/>
<evidence type="ECO:0000256" key="1">
    <source>
        <dbReference type="SAM" id="MobiDB-lite"/>
    </source>
</evidence>
<gene>
    <name evidence="2" type="ORF">M975_4359</name>
</gene>
<dbReference type="RefSeq" id="WP_064561961.1">
    <property type="nucleotide sequence ID" value="NZ_LXER01000040.1"/>
</dbReference>
<sequence>MKKRNWTPDWFLKSVLDMHINAMVNRYSCLRVIRLDLFYQKNTFKYHHPDHRQMESDVRHLMDEMMSIPAVVGYFWVIEWTEDHLFHAHVAFWLDGNKTQKPFFWMEKVGECWRAITEHDGCYYRCEYKTNYEADINMPVHYNDPVSINNMQQVLLYMTKIEQKNTLLLHGCNEVPNRSLSGRPRQLSGLRPTADTYLA</sequence>
<dbReference type="AlphaFoldDB" id="A0A1B7IET6"/>